<dbReference type="SMART" id="SM00382">
    <property type="entry name" value="AAA"/>
    <property type="match status" value="1"/>
</dbReference>
<dbReference type="InterPro" id="IPR050153">
    <property type="entry name" value="Metal_Ion_Import_ABC"/>
</dbReference>
<comment type="similarity">
    <text evidence="1">Belongs to the ABC transporter superfamily.</text>
</comment>
<protein>
    <submittedName>
        <fullName evidence="6">Metal ABC transporter ATP-binding protein</fullName>
    </submittedName>
</protein>
<reference evidence="6" key="2">
    <citation type="submission" date="2022-06" db="EMBL/GenBank/DDBJ databases">
        <authorList>
            <person name="Park Y.-J."/>
        </authorList>
    </citation>
    <scope>NUCLEOTIDE SEQUENCE</scope>
    <source>
        <strain evidence="6">TY</strain>
    </source>
</reference>
<proteinExistence type="inferred from homology"/>
<evidence type="ECO:0000313" key="7">
    <source>
        <dbReference type="Proteomes" id="UP001055732"/>
    </source>
</evidence>
<gene>
    <name evidence="6" type="ORF">NF865_00630</name>
</gene>
<dbReference type="SUPFAM" id="SSF52540">
    <property type="entry name" value="P-loop containing nucleoside triphosphate hydrolases"/>
    <property type="match status" value="1"/>
</dbReference>
<evidence type="ECO:0000256" key="4">
    <source>
        <dbReference type="ARBA" id="ARBA00022840"/>
    </source>
</evidence>
<dbReference type="PROSITE" id="PS50893">
    <property type="entry name" value="ABC_TRANSPORTER_2"/>
    <property type="match status" value="1"/>
</dbReference>
<evidence type="ECO:0000313" key="6">
    <source>
        <dbReference type="EMBL" id="USS40776.1"/>
    </source>
</evidence>
<dbReference type="Pfam" id="PF00005">
    <property type="entry name" value="ABC_tran"/>
    <property type="match status" value="1"/>
</dbReference>
<dbReference type="InterPro" id="IPR003593">
    <property type="entry name" value="AAA+_ATPase"/>
</dbReference>
<dbReference type="KEGG" id="tagg:NF865_00630"/>
<feature type="domain" description="ABC transporter" evidence="5">
    <location>
        <begin position="6"/>
        <end position="239"/>
    </location>
</feature>
<dbReference type="CDD" id="cd03235">
    <property type="entry name" value="ABC_Metallic_Cations"/>
    <property type="match status" value="1"/>
</dbReference>
<dbReference type="GO" id="GO:0016887">
    <property type="term" value="F:ATP hydrolysis activity"/>
    <property type="evidence" value="ECO:0007669"/>
    <property type="project" value="InterPro"/>
</dbReference>
<dbReference type="InterPro" id="IPR017871">
    <property type="entry name" value="ABC_transporter-like_CS"/>
</dbReference>
<dbReference type="RefSeq" id="WP_253304727.1">
    <property type="nucleotide sequence ID" value="NZ_CP099582.1"/>
</dbReference>
<dbReference type="EMBL" id="CP099582">
    <property type="protein sequence ID" value="USS40776.1"/>
    <property type="molecule type" value="Genomic_DNA"/>
</dbReference>
<dbReference type="GO" id="GO:0005524">
    <property type="term" value="F:ATP binding"/>
    <property type="evidence" value="ECO:0007669"/>
    <property type="project" value="UniProtKB-KW"/>
</dbReference>
<evidence type="ECO:0000256" key="3">
    <source>
        <dbReference type="ARBA" id="ARBA00022741"/>
    </source>
</evidence>
<dbReference type="PROSITE" id="PS00211">
    <property type="entry name" value="ABC_TRANSPORTER_1"/>
    <property type="match status" value="1"/>
</dbReference>
<sequence>MGEKLIVAENLTIYYNNYKAVEDVTFKLDSGETLLLLGPNGAGKTTLLKTIAGLHKSYKGKLLVFGKPPTEVRDLISYVPQSYSLNERVPLKAIEVVAMGALYKRGLIHFNIPKPILKEAEEALEFVGLGDLKNKRFVELSGGQKQRVLLARALVSKPRLLLLDEPLSALDPSARVEVVSVLAKIKREMGLTMIITTHDPNPLTEIGDKIMLINKRLVAFGTPEEVLRDEIITQVYGPLSKAIKVGERMYCFTGDVHVHRRDRT</sequence>
<keyword evidence="2" id="KW-0813">Transport</keyword>
<accession>A0A9E7MXV6</accession>
<dbReference type="InterPro" id="IPR027417">
    <property type="entry name" value="P-loop_NTPase"/>
</dbReference>
<dbReference type="PANTHER" id="PTHR42734:SF17">
    <property type="entry name" value="METAL TRANSPORT SYSTEM ATP-BINDING PROTEIN TM_0124-RELATED"/>
    <property type="match status" value="1"/>
</dbReference>
<name>A0A9E7MXV6_THEAG</name>
<evidence type="ECO:0000256" key="2">
    <source>
        <dbReference type="ARBA" id="ARBA00022448"/>
    </source>
</evidence>
<dbReference type="Gene3D" id="3.40.50.300">
    <property type="entry name" value="P-loop containing nucleotide triphosphate hydrolases"/>
    <property type="match status" value="1"/>
</dbReference>
<reference evidence="6" key="1">
    <citation type="journal article" date="1998" name="Int. J. Syst. Bacteriol. 48 Pt">
        <title>Thermococcus guaymasensis sp. nov. and Thermococcus aggregans sp. nov., two novel thermophilic archaea isolated from the Guaymas Basin hydrothermal vent site.</title>
        <authorList>
            <person name="Canganella F."/>
            <person name="Jones W.J."/>
            <person name="Gambacorta A."/>
            <person name="Antranikian G."/>
        </authorList>
    </citation>
    <scope>NUCLEOTIDE SEQUENCE</scope>
    <source>
        <strain evidence="6">TY</strain>
    </source>
</reference>
<keyword evidence="4 6" id="KW-0067">ATP-binding</keyword>
<dbReference type="InterPro" id="IPR003439">
    <property type="entry name" value="ABC_transporter-like_ATP-bd"/>
</dbReference>
<evidence type="ECO:0000259" key="5">
    <source>
        <dbReference type="PROSITE" id="PS50893"/>
    </source>
</evidence>
<organism evidence="6 7">
    <name type="scientific">Thermococcus aggregans</name>
    <dbReference type="NCBI Taxonomy" id="110163"/>
    <lineage>
        <taxon>Archaea</taxon>
        <taxon>Methanobacteriati</taxon>
        <taxon>Methanobacteriota</taxon>
        <taxon>Thermococci</taxon>
        <taxon>Thermococcales</taxon>
        <taxon>Thermococcaceae</taxon>
        <taxon>Thermococcus</taxon>
    </lineage>
</organism>
<dbReference type="PANTHER" id="PTHR42734">
    <property type="entry name" value="METAL TRANSPORT SYSTEM ATP-BINDING PROTEIN TM_0124-RELATED"/>
    <property type="match status" value="1"/>
</dbReference>
<dbReference type="Proteomes" id="UP001055732">
    <property type="component" value="Chromosome"/>
</dbReference>
<dbReference type="AlphaFoldDB" id="A0A9E7MXV6"/>
<keyword evidence="7" id="KW-1185">Reference proteome</keyword>
<keyword evidence="3" id="KW-0547">Nucleotide-binding</keyword>
<evidence type="ECO:0000256" key="1">
    <source>
        <dbReference type="ARBA" id="ARBA00005417"/>
    </source>
</evidence>